<dbReference type="GO" id="GO:0005509">
    <property type="term" value="F:calcium ion binding"/>
    <property type="evidence" value="ECO:0007669"/>
    <property type="project" value="InterPro"/>
</dbReference>
<sequence>MESGPYSFVVAVENSEPVVAGIADFSMGAGSGPVSKTADARDPEGKALTMALDSGYPSYISVSGLSLTFTPPQTQPSATIPLSYTLSDGINTLPFTFTLTLTNLPPVWLEPLFDQTCTVGTICHYSPSYADPEGAAVTLTYAPDVPPWVTDGFRIAPGYDVGPGAYEVRDVVLSDGAGGQSAAGAFWIKVVNNPPSEFTLVDVAINVGEVYNYSIPSSSDPEGNPLSLSISNLDPSYMTLTPPTLRLSPPPSEPHSTRLITLTYSDGALTTARTFTLTILNAPPYLPLVDQQLMPNVESQYSLPMAVDPEGSAVTVEYSNAGEMPGYIRWSEGNRTMSFFPSEADAGSRFSARFAISDGSHMVEQELNITVGMVPRGNGGVAQNSGPPYFVTTPSISLHAGTKLVYELPDIADPDSDTIDPPFITLGPILPFSKLIGATMIELAPEIRDIGKYKFKVLLRDQNPSQVRSIEYLIPVEILPIDAPLNEKAPTKVQSNQTFAPNWVSLQFAKGIINNDGLLSLRFVPQLQNEKLIHSMQYSPFKVTLVEPSWIGNTPTKSMVQKVLKSEPMATVELGYNVTEVTKMQITLQLNLSIIASLPYSQVSYSICLMICSNITLYMYS</sequence>
<evidence type="ECO:0008006" key="3">
    <source>
        <dbReference type="Google" id="ProtNLM"/>
    </source>
</evidence>
<reference evidence="1" key="1">
    <citation type="submission" date="2019-06" db="EMBL/GenBank/DDBJ databases">
        <authorList>
            <person name="Zheng W."/>
        </authorList>
    </citation>
    <scope>NUCLEOTIDE SEQUENCE</scope>
    <source>
        <strain evidence="1">QDHG01</strain>
    </source>
</reference>
<dbReference type="GO" id="GO:0016020">
    <property type="term" value="C:membrane"/>
    <property type="evidence" value="ECO:0007669"/>
    <property type="project" value="InterPro"/>
</dbReference>
<evidence type="ECO:0000313" key="2">
    <source>
        <dbReference type="Proteomes" id="UP000785679"/>
    </source>
</evidence>
<dbReference type="AlphaFoldDB" id="A0A8J8SXV6"/>
<comment type="caution">
    <text evidence="1">The sequence shown here is derived from an EMBL/GenBank/DDBJ whole genome shotgun (WGS) entry which is preliminary data.</text>
</comment>
<accession>A0A8J8SXV6</accession>
<proteinExistence type="predicted"/>
<dbReference type="EMBL" id="RRYP01016745">
    <property type="protein sequence ID" value="TNV74645.1"/>
    <property type="molecule type" value="Genomic_DNA"/>
</dbReference>
<dbReference type="Proteomes" id="UP000785679">
    <property type="component" value="Unassembled WGS sequence"/>
</dbReference>
<keyword evidence="2" id="KW-1185">Reference proteome</keyword>
<evidence type="ECO:0000313" key="1">
    <source>
        <dbReference type="EMBL" id="TNV74645.1"/>
    </source>
</evidence>
<protein>
    <recommendedName>
        <fullName evidence="3">Dystroglycan-type cadherin-like domain-containing protein</fullName>
    </recommendedName>
</protein>
<dbReference type="Gene3D" id="2.60.40.10">
    <property type="entry name" value="Immunoglobulins"/>
    <property type="match status" value="1"/>
</dbReference>
<name>A0A8J8SXV6_HALGN</name>
<dbReference type="InterPro" id="IPR013783">
    <property type="entry name" value="Ig-like_fold"/>
</dbReference>
<dbReference type="InterPro" id="IPR015919">
    <property type="entry name" value="Cadherin-like_sf"/>
</dbReference>
<gene>
    <name evidence="1" type="ORF">FGO68_gene13800</name>
</gene>
<dbReference type="SUPFAM" id="SSF49313">
    <property type="entry name" value="Cadherin-like"/>
    <property type="match status" value="1"/>
</dbReference>
<organism evidence="1 2">
    <name type="scientific">Halteria grandinella</name>
    <dbReference type="NCBI Taxonomy" id="5974"/>
    <lineage>
        <taxon>Eukaryota</taxon>
        <taxon>Sar</taxon>
        <taxon>Alveolata</taxon>
        <taxon>Ciliophora</taxon>
        <taxon>Intramacronucleata</taxon>
        <taxon>Spirotrichea</taxon>
        <taxon>Stichotrichia</taxon>
        <taxon>Sporadotrichida</taxon>
        <taxon>Halteriidae</taxon>
        <taxon>Halteria</taxon>
    </lineage>
</organism>